<dbReference type="Proteomes" id="UP001334732">
    <property type="component" value="Chromosome"/>
</dbReference>
<feature type="transmembrane region" description="Helical" evidence="5">
    <location>
        <begin position="287"/>
        <end position="305"/>
    </location>
</feature>
<feature type="transmembrane region" description="Helical" evidence="5">
    <location>
        <begin position="107"/>
        <end position="128"/>
    </location>
</feature>
<evidence type="ECO:0000313" key="7">
    <source>
        <dbReference type="EMBL" id="WRS39820.1"/>
    </source>
</evidence>
<dbReference type="InterPro" id="IPR004481">
    <property type="entry name" value="K/Na/Ca-exchanger"/>
</dbReference>
<keyword evidence="2 5" id="KW-0812">Transmembrane</keyword>
<protein>
    <submittedName>
        <fullName evidence="7">Sodium:calcium antiporter</fullName>
    </submittedName>
</protein>
<accession>A0ABZ1CLK0</accession>
<evidence type="ECO:0000256" key="5">
    <source>
        <dbReference type="SAM" id="Phobius"/>
    </source>
</evidence>
<dbReference type="Pfam" id="PF01699">
    <property type="entry name" value="Na_Ca_ex"/>
    <property type="match status" value="2"/>
</dbReference>
<feature type="transmembrane region" description="Helical" evidence="5">
    <location>
        <begin position="186"/>
        <end position="207"/>
    </location>
</feature>
<feature type="transmembrane region" description="Helical" evidence="5">
    <location>
        <begin position="6"/>
        <end position="25"/>
    </location>
</feature>
<evidence type="ECO:0000259" key="6">
    <source>
        <dbReference type="Pfam" id="PF01699"/>
    </source>
</evidence>
<organism evidence="7 8">
    <name type="scientific">Thiobacillus sedimenti</name>
    <dbReference type="NCBI Taxonomy" id="3110231"/>
    <lineage>
        <taxon>Bacteria</taxon>
        <taxon>Pseudomonadati</taxon>
        <taxon>Pseudomonadota</taxon>
        <taxon>Betaproteobacteria</taxon>
        <taxon>Nitrosomonadales</taxon>
        <taxon>Thiobacillaceae</taxon>
        <taxon>Thiobacillus</taxon>
    </lineage>
</organism>
<proteinExistence type="predicted"/>
<evidence type="ECO:0000256" key="3">
    <source>
        <dbReference type="ARBA" id="ARBA00022989"/>
    </source>
</evidence>
<feature type="transmembrane region" description="Helical" evidence="5">
    <location>
        <begin position="219"/>
        <end position="242"/>
    </location>
</feature>
<sequence length="338" mass="36173">MQNIALIWISLLVCLAVIGVAGVQLSRYGDIIAEKSGMSRGWVGLVLLATVTSLPELVTGLSSVTIAGVPDIAVGDVMGSCVFNLLIIVVLDVLYRKESVYTRARQGNVLSAGYGIALIGFAGFNLLLYRAGTVPSFGHVGLYTPVILLLYVLAMRSLYRYEQAQISEYVEDRVERHPDVSLQQAVQGYALASVVVVGAGVWLPFIARDLAEAMAWGQSFVGTLFVAAVTSAPEVVVTVAALRMGAVDLAIGNLFGSNLFNIVILALDDLAYLPGPLFAHVSITHATSAFSAMMMSGLAVVGLVLRPQSRVFRTVSWISLLLLVVYLLNALFLYLHGH</sequence>
<dbReference type="InterPro" id="IPR004837">
    <property type="entry name" value="NaCa_Exmemb"/>
</dbReference>
<feature type="domain" description="Sodium/calcium exchanger membrane region" evidence="6">
    <location>
        <begin position="190"/>
        <end position="330"/>
    </location>
</feature>
<feature type="transmembrane region" description="Helical" evidence="5">
    <location>
        <begin position="45"/>
        <end position="66"/>
    </location>
</feature>
<dbReference type="PANTHER" id="PTHR10846:SF8">
    <property type="entry name" value="INNER MEMBRANE PROTEIN YRBG"/>
    <property type="match status" value="1"/>
</dbReference>
<feature type="domain" description="Sodium/calcium exchanger membrane region" evidence="6">
    <location>
        <begin position="8"/>
        <end position="149"/>
    </location>
</feature>
<evidence type="ECO:0000313" key="8">
    <source>
        <dbReference type="Proteomes" id="UP001334732"/>
    </source>
</evidence>
<keyword evidence="8" id="KW-1185">Reference proteome</keyword>
<dbReference type="InterPro" id="IPR044880">
    <property type="entry name" value="NCX_ion-bd_dom_sf"/>
</dbReference>
<comment type="subcellular location">
    <subcellularLocation>
        <location evidence="1">Membrane</location>
        <topology evidence="1">Multi-pass membrane protein</topology>
    </subcellularLocation>
</comment>
<keyword evidence="3 5" id="KW-1133">Transmembrane helix</keyword>
<feature type="transmembrane region" description="Helical" evidence="5">
    <location>
        <begin position="140"/>
        <end position="159"/>
    </location>
</feature>
<evidence type="ECO:0000256" key="1">
    <source>
        <dbReference type="ARBA" id="ARBA00004141"/>
    </source>
</evidence>
<reference evidence="7 8" key="1">
    <citation type="submission" date="2023-12" db="EMBL/GenBank/DDBJ databases">
        <title>Thiobacillus sedimentum sp. nov., a chemolithoautotrophic sulfur-oxidizing bacterium isolated from freshwater sediment.</title>
        <authorList>
            <person name="Luo J."/>
            <person name="Dai C."/>
        </authorList>
    </citation>
    <scope>NUCLEOTIDE SEQUENCE [LARGE SCALE GENOMIC DNA]</scope>
    <source>
        <strain evidence="7 8">SCUT-2</strain>
    </source>
</reference>
<feature type="transmembrane region" description="Helical" evidence="5">
    <location>
        <begin position="72"/>
        <end position="95"/>
    </location>
</feature>
<feature type="transmembrane region" description="Helical" evidence="5">
    <location>
        <begin position="249"/>
        <end position="267"/>
    </location>
</feature>
<evidence type="ECO:0000256" key="4">
    <source>
        <dbReference type="ARBA" id="ARBA00023136"/>
    </source>
</evidence>
<dbReference type="EMBL" id="CP141769">
    <property type="protein sequence ID" value="WRS39820.1"/>
    <property type="molecule type" value="Genomic_DNA"/>
</dbReference>
<gene>
    <name evidence="7" type="ORF">VA613_02845</name>
</gene>
<evidence type="ECO:0000256" key="2">
    <source>
        <dbReference type="ARBA" id="ARBA00022692"/>
    </source>
</evidence>
<dbReference type="PANTHER" id="PTHR10846">
    <property type="entry name" value="SODIUM/POTASSIUM/CALCIUM EXCHANGER"/>
    <property type="match status" value="1"/>
</dbReference>
<name>A0ABZ1CLK0_9PROT</name>
<dbReference type="RefSeq" id="WP_324780351.1">
    <property type="nucleotide sequence ID" value="NZ_CP141769.1"/>
</dbReference>
<keyword evidence="4 5" id="KW-0472">Membrane</keyword>
<feature type="transmembrane region" description="Helical" evidence="5">
    <location>
        <begin position="317"/>
        <end position="335"/>
    </location>
</feature>
<dbReference type="Gene3D" id="1.20.1420.30">
    <property type="entry name" value="NCX, central ion-binding region"/>
    <property type="match status" value="1"/>
</dbReference>